<keyword evidence="5" id="KW-1133">Transmembrane helix</keyword>
<evidence type="ECO:0000256" key="1">
    <source>
        <dbReference type="ARBA" id="ARBA00010838"/>
    </source>
</evidence>
<feature type="transmembrane region" description="Helical" evidence="5">
    <location>
        <begin position="579"/>
        <end position="598"/>
    </location>
</feature>
<dbReference type="Proteomes" id="UP000704712">
    <property type="component" value="Unassembled WGS sequence"/>
</dbReference>
<accession>A0A8S9U5W8</accession>
<evidence type="ECO:0000256" key="2">
    <source>
        <dbReference type="ARBA" id="ARBA00022801"/>
    </source>
</evidence>
<dbReference type="GO" id="GO:0008422">
    <property type="term" value="F:beta-glucosidase activity"/>
    <property type="evidence" value="ECO:0007669"/>
    <property type="project" value="TreeGrafter"/>
</dbReference>
<dbReference type="PROSITE" id="PS00653">
    <property type="entry name" value="GLYCOSYL_HYDROL_F1_2"/>
    <property type="match status" value="1"/>
</dbReference>
<comment type="similarity">
    <text evidence="1 4">Belongs to the glycosyl hydrolase 1 family.</text>
</comment>
<proteinExistence type="inferred from homology"/>
<comment type="caution">
    <text evidence="6">The sequence shown here is derived from an EMBL/GenBank/DDBJ whole genome shotgun (WGS) entry which is preliminary data.</text>
</comment>
<dbReference type="InterPro" id="IPR017853">
    <property type="entry name" value="GH"/>
</dbReference>
<dbReference type="PANTHER" id="PTHR10353:SF36">
    <property type="entry name" value="LP05116P"/>
    <property type="match status" value="1"/>
</dbReference>
<dbReference type="PRINTS" id="PR00131">
    <property type="entry name" value="GLHYDRLASE1"/>
</dbReference>
<keyword evidence="5" id="KW-0812">Transmembrane</keyword>
<dbReference type="Gene3D" id="3.20.20.80">
    <property type="entry name" value="Glycosidases"/>
    <property type="match status" value="1"/>
</dbReference>
<dbReference type="FunFam" id="3.20.20.80:FF:000099">
    <property type="entry name" value="Lactase-phlorizin hydrolase, putative"/>
    <property type="match status" value="1"/>
</dbReference>
<keyword evidence="2 6" id="KW-0378">Hydrolase</keyword>
<evidence type="ECO:0000256" key="3">
    <source>
        <dbReference type="ARBA" id="ARBA00023295"/>
    </source>
</evidence>
<gene>
    <name evidence="6" type="ORF">GN958_ATG14845</name>
</gene>
<evidence type="ECO:0000256" key="5">
    <source>
        <dbReference type="SAM" id="Phobius"/>
    </source>
</evidence>
<evidence type="ECO:0000313" key="6">
    <source>
        <dbReference type="EMBL" id="KAF4135960.1"/>
    </source>
</evidence>
<reference evidence="6" key="1">
    <citation type="submission" date="2020-03" db="EMBL/GenBank/DDBJ databases">
        <title>Hybrid Assembly of Korean Phytophthora infestans isolates.</title>
        <authorList>
            <person name="Prokchorchik M."/>
            <person name="Lee Y."/>
            <person name="Seo J."/>
            <person name="Cho J.-H."/>
            <person name="Park Y.-E."/>
            <person name="Jang D.-C."/>
            <person name="Im J.-S."/>
            <person name="Choi J.-G."/>
            <person name="Park H.-J."/>
            <person name="Lee G.-B."/>
            <person name="Lee Y.-G."/>
            <person name="Hong S.-Y."/>
            <person name="Cho K."/>
            <person name="Sohn K.H."/>
        </authorList>
    </citation>
    <scope>NUCLEOTIDE SEQUENCE</scope>
    <source>
        <strain evidence="6">KR_2_A2</strain>
    </source>
</reference>
<dbReference type="SUPFAM" id="SSF51445">
    <property type="entry name" value="(Trans)glycosidases"/>
    <property type="match status" value="1"/>
</dbReference>
<sequence length="620" mass="69431">MKKTQPSGNQDGVKVVSGGHSPTSRFGVTASMQFLRVSSLIKLCLGLLSCNTLAAAVAETRCFPDDFLFGTATSAFQVEGAWNASGREPSIWDDYCRSQPGLECADTTDDFFHRYHEDVQRMSDMGLSSFRFSISWSRAMHWETESRKMVPNPQGIAFYHTLLDDLHAKGLQAIVTLYHFDLPSTLQTQLKPNGWLNPDIVAHFEDFAELAFSEYGHKVEYWATFNEPLTFISGGYGSCDAAPGGMKPSDTNTYTVAHNVLHSHARAVALFRQLKQEEHKVVHIGARIGIVLNAEYGYPVDEFNALDVAAAERKMQFDLGWFLMPLVTGDYPETMREHIGERLPRFTTEEAALVKGSYDVLMLNHYYSRVVTDCNSERSEISCDDLPLGHARDRGIDDTRAPNGSRVPVSPECSWLSGYPDGYLATIKWLHAKDSTAEILLTGNGWCGDDQVDNRTQLWYFQAYVEQVYKAVAEERIPVIGYMAWSFLDNFEWGSYKSRFGLHYVNYTQNSSLELAPIPRPAAKWFSHLATTKCLKDWDQDIVQTNTDEQQEATATREELHHPEAGGNGVGVPWSLSEVILLVVVGLVILGAITCEAMRELRLSSQGSPDELQVLITIEE</sequence>
<protein>
    <submittedName>
        <fullName evidence="6">Glycosyl hydrolase family 1</fullName>
    </submittedName>
</protein>
<dbReference type="GO" id="GO:0005975">
    <property type="term" value="P:carbohydrate metabolic process"/>
    <property type="evidence" value="ECO:0007669"/>
    <property type="project" value="InterPro"/>
</dbReference>
<organism evidence="6 7">
    <name type="scientific">Phytophthora infestans</name>
    <name type="common">Potato late blight agent</name>
    <name type="synonym">Botrytis infestans</name>
    <dbReference type="NCBI Taxonomy" id="4787"/>
    <lineage>
        <taxon>Eukaryota</taxon>
        <taxon>Sar</taxon>
        <taxon>Stramenopiles</taxon>
        <taxon>Oomycota</taxon>
        <taxon>Peronosporomycetes</taxon>
        <taxon>Peronosporales</taxon>
        <taxon>Peronosporaceae</taxon>
        <taxon>Phytophthora</taxon>
    </lineage>
</organism>
<evidence type="ECO:0000256" key="4">
    <source>
        <dbReference type="RuleBase" id="RU003690"/>
    </source>
</evidence>
<dbReference type="InterPro" id="IPR001360">
    <property type="entry name" value="Glyco_hydro_1"/>
</dbReference>
<dbReference type="PANTHER" id="PTHR10353">
    <property type="entry name" value="GLYCOSYL HYDROLASE"/>
    <property type="match status" value="1"/>
</dbReference>
<evidence type="ECO:0000313" key="7">
    <source>
        <dbReference type="Proteomes" id="UP000704712"/>
    </source>
</evidence>
<dbReference type="InterPro" id="IPR033132">
    <property type="entry name" value="GH_1_N_CS"/>
</dbReference>
<keyword evidence="5" id="KW-0472">Membrane</keyword>
<keyword evidence="3" id="KW-0326">Glycosidase</keyword>
<dbReference type="AlphaFoldDB" id="A0A8S9U5W8"/>
<dbReference type="EMBL" id="JAACNO010002036">
    <property type="protein sequence ID" value="KAF4135960.1"/>
    <property type="molecule type" value="Genomic_DNA"/>
</dbReference>
<dbReference type="Pfam" id="PF00232">
    <property type="entry name" value="Glyco_hydro_1"/>
    <property type="match status" value="1"/>
</dbReference>
<name>A0A8S9U5W8_PHYIN</name>